<dbReference type="CDD" id="cd09275">
    <property type="entry name" value="RNase_HI_RT_DIRS1"/>
    <property type="match status" value="1"/>
</dbReference>
<dbReference type="GO" id="GO:0003676">
    <property type="term" value="F:nucleic acid binding"/>
    <property type="evidence" value="ECO:0007669"/>
    <property type="project" value="InterPro"/>
</dbReference>
<dbReference type="GO" id="GO:0004523">
    <property type="term" value="F:RNA-DNA hybrid ribonuclease activity"/>
    <property type="evidence" value="ECO:0007669"/>
    <property type="project" value="InterPro"/>
</dbReference>
<dbReference type="InterPro" id="IPR043128">
    <property type="entry name" value="Rev_trsase/Diguanyl_cyclase"/>
</dbReference>
<dbReference type="EMBL" id="SNRW01000931">
    <property type="protein sequence ID" value="KAA6398557.1"/>
    <property type="molecule type" value="Genomic_DNA"/>
</dbReference>
<accession>A0A5J4WU38</accession>
<evidence type="ECO:0000256" key="4">
    <source>
        <dbReference type="ARBA" id="ARBA00022759"/>
    </source>
</evidence>
<evidence type="ECO:0000256" key="6">
    <source>
        <dbReference type="ARBA" id="ARBA00022918"/>
    </source>
</evidence>
<organism evidence="9 10">
    <name type="scientific">Streblomastix strix</name>
    <dbReference type="NCBI Taxonomy" id="222440"/>
    <lineage>
        <taxon>Eukaryota</taxon>
        <taxon>Metamonada</taxon>
        <taxon>Preaxostyla</taxon>
        <taxon>Oxymonadida</taxon>
        <taxon>Streblomastigidae</taxon>
        <taxon>Streblomastix</taxon>
    </lineage>
</organism>
<comment type="caution">
    <text evidence="9">The sequence shown here is derived from an EMBL/GenBank/DDBJ whole genome shotgun (WGS) entry which is preliminary data.</text>
</comment>
<dbReference type="PROSITE" id="PS50878">
    <property type="entry name" value="RT_POL"/>
    <property type="match status" value="1"/>
</dbReference>
<feature type="domain" description="RNase H type-1" evidence="8">
    <location>
        <begin position="365"/>
        <end position="507"/>
    </location>
</feature>
<dbReference type="InterPro" id="IPR041373">
    <property type="entry name" value="RT_RNaseH"/>
</dbReference>
<keyword evidence="4" id="KW-0255">Endonuclease</keyword>
<evidence type="ECO:0000256" key="1">
    <source>
        <dbReference type="ARBA" id="ARBA00022679"/>
    </source>
</evidence>
<dbReference type="InterPro" id="IPR000477">
    <property type="entry name" value="RT_dom"/>
</dbReference>
<dbReference type="SUPFAM" id="SSF56672">
    <property type="entry name" value="DNA/RNA polymerases"/>
    <property type="match status" value="1"/>
</dbReference>
<evidence type="ECO:0000256" key="5">
    <source>
        <dbReference type="ARBA" id="ARBA00022801"/>
    </source>
</evidence>
<evidence type="ECO:0000256" key="3">
    <source>
        <dbReference type="ARBA" id="ARBA00022722"/>
    </source>
</evidence>
<keyword evidence="6 9" id="KW-0695">RNA-directed DNA polymerase</keyword>
<sequence length="554" mass="64913">MRTTSFFLIGAKLLHFQHKWRELGVLNIVQEGVKPNWISKEAPKTLQTKSHFRQFKGTKLEMETYQKALQEEIDQGIVVEVGPNQIKYLNRTFIIPRKDKRLRKILDCRPINKQLKDIPFKAENINMVITLVEKGDWGVTIDIHNAYNHIMVHPSLQQYLGFAFQDRFYIYKGMPFGLKTAPAIFYRHLHPAIQYLRIRGIRLIVFYDDILIVCQDPIKLQDHTRIAIQILEEMGWTISKKSSLNPSQTIHYLGWIWNLKELTIQMPQDRRRSILHKVLKYSHLSRNHETVKIKRLAGIIGKLQYLKPQIQRAGLHLKVILKPFNKVVNQRGWHSLVRLTPKMNKNWTWWIAMIRNNQPTNFQILQPEVLLTTDASMRGWGATLLLHKNNQELMSAGKWKNKWRLTSSNQRELAAVFCALRRFANLFREEKIHSIHLRTDNTTTSFNINRKNSSNSLATLTDWTLRLAEQMQIQIKATYIPGIENQVADSLSRLNRAGDYQLNKTTYNSLIKQLKMKPTIDLFASKTNKLTRRYCTITQDQEATARDAFSIPWT</sequence>
<evidence type="ECO:0000259" key="8">
    <source>
        <dbReference type="PROSITE" id="PS50879"/>
    </source>
</evidence>
<protein>
    <submittedName>
        <fullName evidence="9">Putative reverse transcriptase</fullName>
    </submittedName>
</protein>
<feature type="domain" description="Reverse transcriptase" evidence="7">
    <location>
        <begin position="76"/>
        <end position="257"/>
    </location>
</feature>
<gene>
    <name evidence="9" type="ORF">EZS28_005919</name>
</gene>
<proteinExistence type="predicted"/>
<dbReference type="PROSITE" id="PS50879">
    <property type="entry name" value="RNASE_H_1"/>
    <property type="match status" value="1"/>
</dbReference>
<dbReference type="Gene3D" id="3.10.10.10">
    <property type="entry name" value="HIV Type 1 Reverse Transcriptase, subunit A, domain 1"/>
    <property type="match status" value="1"/>
</dbReference>
<dbReference type="InterPro" id="IPR043502">
    <property type="entry name" value="DNA/RNA_pol_sf"/>
</dbReference>
<dbReference type="Pfam" id="PF17917">
    <property type="entry name" value="RT_RNaseH"/>
    <property type="match status" value="1"/>
</dbReference>
<dbReference type="AlphaFoldDB" id="A0A5J4WU38"/>
<name>A0A5J4WU38_9EUKA</name>
<evidence type="ECO:0000259" key="7">
    <source>
        <dbReference type="PROSITE" id="PS50878"/>
    </source>
</evidence>
<keyword evidence="3" id="KW-0540">Nuclease</keyword>
<dbReference type="InterPro" id="IPR036397">
    <property type="entry name" value="RNaseH_sf"/>
</dbReference>
<dbReference type="Gene3D" id="3.30.70.270">
    <property type="match status" value="1"/>
</dbReference>
<dbReference type="Proteomes" id="UP000324800">
    <property type="component" value="Unassembled WGS sequence"/>
</dbReference>
<keyword evidence="2" id="KW-0548">Nucleotidyltransferase</keyword>
<reference evidence="9 10" key="1">
    <citation type="submission" date="2019-03" db="EMBL/GenBank/DDBJ databases">
        <title>Single cell metagenomics reveals metabolic interactions within the superorganism composed of flagellate Streblomastix strix and complex community of Bacteroidetes bacteria on its surface.</title>
        <authorList>
            <person name="Treitli S.C."/>
            <person name="Kolisko M."/>
            <person name="Husnik F."/>
            <person name="Keeling P."/>
            <person name="Hampl V."/>
        </authorList>
    </citation>
    <scope>NUCLEOTIDE SEQUENCE [LARGE SCALE GENOMIC DNA]</scope>
    <source>
        <strain evidence="9">ST1C</strain>
    </source>
</reference>
<keyword evidence="5" id="KW-0378">Hydrolase</keyword>
<dbReference type="OrthoDB" id="6771932at2759"/>
<evidence type="ECO:0000256" key="2">
    <source>
        <dbReference type="ARBA" id="ARBA00022695"/>
    </source>
</evidence>
<dbReference type="Gene3D" id="3.30.420.10">
    <property type="entry name" value="Ribonuclease H-like superfamily/Ribonuclease H"/>
    <property type="match status" value="1"/>
</dbReference>
<dbReference type="InterPro" id="IPR052055">
    <property type="entry name" value="Hepadnavirus_pol/RT"/>
</dbReference>
<dbReference type="PANTHER" id="PTHR33050:SF7">
    <property type="entry name" value="RIBONUCLEASE H"/>
    <property type="match status" value="1"/>
</dbReference>
<evidence type="ECO:0000313" key="10">
    <source>
        <dbReference type="Proteomes" id="UP000324800"/>
    </source>
</evidence>
<dbReference type="Pfam" id="PF00078">
    <property type="entry name" value="RVT_1"/>
    <property type="match status" value="1"/>
</dbReference>
<dbReference type="PANTHER" id="PTHR33050">
    <property type="entry name" value="REVERSE TRANSCRIPTASE DOMAIN-CONTAINING PROTEIN"/>
    <property type="match status" value="1"/>
</dbReference>
<evidence type="ECO:0000313" key="9">
    <source>
        <dbReference type="EMBL" id="KAA6398557.1"/>
    </source>
</evidence>
<keyword evidence="1" id="KW-0808">Transferase</keyword>
<dbReference type="GO" id="GO:0003964">
    <property type="term" value="F:RNA-directed DNA polymerase activity"/>
    <property type="evidence" value="ECO:0007669"/>
    <property type="project" value="UniProtKB-KW"/>
</dbReference>
<dbReference type="InterPro" id="IPR002156">
    <property type="entry name" value="RNaseH_domain"/>
</dbReference>